<dbReference type="EMBL" id="BARS01016008">
    <property type="protein sequence ID" value="GAF96777.1"/>
    <property type="molecule type" value="Genomic_DNA"/>
</dbReference>
<evidence type="ECO:0000256" key="2">
    <source>
        <dbReference type="ARBA" id="ARBA00022741"/>
    </source>
</evidence>
<sequence length="29" mass="3268">LQFLVGQVMAQTRGRAKPDTVNELLKKLI</sequence>
<dbReference type="SUPFAM" id="SSF89095">
    <property type="entry name" value="GatB/YqeY motif"/>
    <property type="match status" value="1"/>
</dbReference>
<reference evidence="6" key="1">
    <citation type="journal article" date="2014" name="Front. Microbiol.">
        <title>High frequency of phylogenetically diverse reductive dehalogenase-homologous genes in deep subseafloor sedimentary metagenomes.</title>
        <authorList>
            <person name="Kawai M."/>
            <person name="Futagami T."/>
            <person name="Toyoda A."/>
            <person name="Takaki Y."/>
            <person name="Nishi S."/>
            <person name="Hori S."/>
            <person name="Arai W."/>
            <person name="Tsubouchi T."/>
            <person name="Morono Y."/>
            <person name="Uchiyama I."/>
            <person name="Ito T."/>
            <person name="Fujiyama A."/>
            <person name="Inagaki F."/>
            <person name="Takami H."/>
        </authorList>
    </citation>
    <scope>NUCLEOTIDE SEQUENCE</scope>
    <source>
        <strain evidence="6">Expedition CK06-06</strain>
    </source>
</reference>
<dbReference type="InterPro" id="IPR023168">
    <property type="entry name" value="GatB_Yqey_C_2"/>
</dbReference>
<dbReference type="InterPro" id="IPR003789">
    <property type="entry name" value="Asn/Gln_tRNA_amidoTrase-B-like"/>
</dbReference>
<dbReference type="Gene3D" id="1.10.10.410">
    <property type="match status" value="1"/>
</dbReference>
<protein>
    <recommendedName>
        <fullName evidence="5">Asn/Gln amidotransferase domain-containing protein</fullName>
    </recommendedName>
</protein>
<keyword evidence="3" id="KW-0067">ATP-binding</keyword>
<proteinExistence type="predicted"/>
<keyword evidence="4" id="KW-0648">Protein biosynthesis</keyword>
<feature type="non-terminal residue" evidence="6">
    <location>
        <position position="1"/>
    </location>
</feature>
<dbReference type="Pfam" id="PF02637">
    <property type="entry name" value="GatB_Yqey"/>
    <property type="match status" value="1"/>
</dbReference>
<name>X0U8T6_9ZZZZ</name>
<feature type="domain" description="Asn/Gln amidotransferase" evidence="5">
    <location>
        <begin position="1"/>
        <end position="29"/>
    </location>
</feature>
<dbReference type="InterPro" id="IPR018027">
    <property type="entry name" value="Asn/Gln_amidotransferase"/>
</dbReference>
<gene>
    <name evidence="6" type="ORF">S01H1_26412</name>
</gene>
<evidence type="ECO:0000256" key="4">
    <source>
        <dbReference type="ARBA" id="ARBA00022917"/>
    </source>
</evidence>
<evidence type="ECO:0000256" key="3">
    <source>
        <dbReference type="ARBA" id="ARBA00022840"/>
    </source>
</evidence>
<dbReference type="GO" id="GO:0005524">
    <property type="term" value="F:ATP binding"/>
    <property type="evidence" value="ECO:0007669"/>
    <property type="project" value="UniProtKB-KW"/>
</dbReference>
<dbReference type="GO" id="GO:0006412">
    <property type="term" value="P:translation"/>
    <property type="evidence" value="ECO:0007669"/>
    <property type="project" value="UniProtKB-KW"/>
</dbReference>
<evidence type="ECO:0000313" key="6">
    <source>
        <dbReference type="EMBL" id="GAF96777.1"/>
    </source>
</evidence>
<comment type="caution">
    <text evidence="6">The sequence shown here is derived from an EMBL/GenBank/DDBJ whole genome shotgun (WGS) entry which is preliminary data.</text>
</comment>
<dbReference type="GO" id="GO:0016884">
    <property type="term" value="F:carbon-nitrogen ligase activity, with glutamine as amido-N-donor"/>
    <property type="evidence" value="ECO:0007669"/>
    <property type="project" value="InterPro"/>
</dbReference>
<organism evidence="6">
    <name type="scientific">marine sediment metagenome</name>
    <dbReference type="NCBI Taxonomy" id="412755"/>
    <lineage>
        <taxon>unclassified sequences</taxon>
        <taxon>metagenomes</taxon>
        <taxon>ecological metagenomes</taxon>
    </lineage>
</organism>
<evidence type="ECO:0000259" key="5">
    <source>
        <dbReference type="Pfam" id="PF02637"/>
    </source>
</evidence>
<keyword evidence="2" id="KW-0547">Nucleotide-binding</keyword>
<accession>X0U8T6</accession>
<dbReference type="AlphaFoldDB" id="X0U8T6"/>
<evidence type="ECO:0000256" key="1">
    <source>
        <dbReference type="ARBA" id="ARBA00022598"/>
    </source>
</evidence>
<keyword evidence="1" id="KW-0436">Ligase</keyword>